<name>A0ABU2B423_9MICC</name>
<accession>A0ABU2B423</accession>
<keyword evidence="3 5" id="KW-0456">Lyase</keyword>
<dbReference type="Pfam" id="PF00378">
    <property type="entry name" value="ECH_1"/>
    <property type="match status" value="1"/>
</dbReference>
<dbReference type="SUPFAM" id="SSF52096">
    <property type="entry name" value="ClpP/crotonase"/>
    <property type="match status" value="1"/>
</dbReference>
<dbReference type="InterPro" id="IPR018376">
    <property type="entry name" value="Enoyl-CoA_hyd/isom_CS"/>
</dbReference>
<proteinExistence type="inferred from homology"/>
<protein>
    <submittedName>
        <fullName evidence="5">Enoyl-CoA hydratase</fullName>
        <ecNumber evidence="5">4.2.1.17</ecNumber>
    </submittedName>
</protein>
<evidence type="ECO:0000313" key="6">
    <source>
        <dbReference type="Proteomes" id="UP001183794"/>
    </source>
</evidence>
<dbReference type="NCBIfam" id="NF006100">
    <property type="entry name" value="PRK08252.1"/>
    <property type="match status" value="1"/>
</dbReference>
<dbReference type="GO" id="GO:0004300">
    <property type="term" value="F:enoyl-CoA hydratase activity"/>
    <property type="evidence" value="ECO:0007669"/>
    <property type="project" value="UniProtKB-EC"/>
</dbReference>
<gene>
    <name evidence="5" type="ORF">J2S62_002607</name>
</gene>
<evidence type="ECO:0000256" key="1">
    <source>
        <dbReference type="ARBA" id="ARBA00005254"/>
    </source>
</evidence>
<dbReference type="Proteomes" id="UP001183794">
    <property type="component" value="Unassembled WGS sequence"/>
</dbReference>
<sequence length="265" mass="28032">MSTTANVQETSVDSEVLTEIRGNVLIITMNRPAAKNAATEAMAKDMAKILDDFEANDELFVAVLTGAAQTFCSGMDLKGFVRGERPSVEGRGFLAITEQPPTKPIIAAVEGYALAGGFETMLACDLVVAAETAKFGIPEVKRGLAAAAGGLLTLPSRTHRAIAMEMALTGDIYSAEFGHAHGFVNQLVPEGEAVEAALKLAEKIAANGPLAVRASKRVIVESSEWDESEKFAKQSEILDPIFTSKDAKEGASAFAEKRAPQWTGS</sequence>
<dbReference type="PROSITE" id="PS00166">
    <property type="entry name" value="ENOYL_COA_HYDRATASE"/>
    <property type="match status" value="1"/>
</dbReference>
<dbReference type="RefSeq" id="WP_310175459.1">
    <property type="nucleotide sequence ID" value="NZ_BAABHE010000002.1"/>
</dbReference>
<dbReference type="PANTHER" id="PTHR11941:SF169">
    <property type="entry name" value="(7AS)-7A-METHYL-1,5-DIOXO-2,3,5,6,7,7A-HEXAHYDRO-1H-INDENE-CARBOXYL-COA HYDROLASE"/>
    <property type="match status" value="1"/>
</dbReference>
<organism evidence="5 6">
    <name type="scientific">Enteractinococcus fodinae</name>
    <dbReference type="NCBI Taxonomy" id="684663"/>
    <lineage>
        <taxon>Bacteria</taxon>
        <taxon>Bacillati</taxon>
        <taxon>Actinomycetota</taxon>
        <taxon>Actinomycetes</taxon>
        <taxon>Micrococcales</taxon>
        <taxon>Micrococcaceae</taxon>
    </lineage>
</organism>
<dbReference type="PANTHER" id="PTHR11941">
    <property type="entry name" value="ENOYL-COA HYDRATASE-RELATED"/>
    <property type="match status" value="1"/>
</dbReference>
<dbReference type="CDD" id="cd06558">
    <property type="entry name" value="crotonase-like"/>
    <property type="match status" value="1"/>
</dbReference>
<comment type="caution">
    <text evidence="5">The sequence shown here is derived from an EMBL/GenBank/DDBJ whole genome shotgun (WGS) entry which is preliminary data.</text>
</comment>
<evidence type="ECO:0000256" key="2">
    <source>
        <dbReference type="ARBA" id="ARBA00023098"/>
    </source>
</evidence>
<dbReference type="EMBL" id="JAVDYJ010000001">
    <property type="protein sequence ID" value="MDR7348350.1"/>
    <property type="molecule type" value="Genomic_DNA"/>
</dbReference>
<dbReference type="InterPro" id="IPR029045">
    <property type="entry name" value="ClpP/crotonase-like_dom_sf"/>
</dbReference>
<reference evidence="5 6" key="1">
    <citation type="submission" date="2023-07" db="EMBL/GenBank/DDBJ databases">
        <title>Sequencing the genomes of 1000 actinobacteria strains.</title>
        <authorList>
            <person name="Klenk H.-P."/>
        </authorList>
    </citation>
    <scope>NUCLEOTIDE SEQUENCE [LARGE SCALE GENOMIC DNA]</scope>
    <source>
        <strain evidence="5 6">DSM 22966</strain>
    </source>
</reference>
<evidence type="ECO:0000313" key="5">
    <source>
        <dbReference type="EMBL" id="MDR7348350.1"/>
    </source>
</evidence>
<dbReference type="InterPro" id="IPR014748">
    <property type="entry name" value="Enoyl-CoA_hydra_C"/>
</dbReference>
<dbReference type="Gene3D" id="1.10.12.10">
    <property type="entry name" value="Lyase 2-enoyl-coa Hydratase, Chain A, domain 2"/>
    <property type="match status" value="1"/>
</dbReference>
<comment type="similarity">
    <text evidence="1 4">Belongs to the enoyl-CoA hydratase/isomerase family.</text>
</comment>
<keyword evidence="2" id="KW-0443">Lipid metabolism</keyword>
<evidence type="ECO:0000256" key="4">
    <source>
        <dbReference type="RuleBase" id="RU003707"/>
    </source>
</evidence>
<dbReference type="Gene3D" id="3.90.226.10">
    <property type="entry name" value="2-enoyl-CoA Hydratase, Chain A, domain 1"/>
    <property type="match status" value="1"/>
</dbReference>
<keyword evidence="6" id="KW-1185">Reference proteome</keyword>
<evidence type="ECO:0000256" key="3">
    <source>
        <dbReference type="ARBA" id="ARBA00023239"/>
    </source>
</evidence>
<dbReference type="InterPro" id="IPR001753">
    <property type="entry name" value="Enoyl-CoA_hydra/iso"/>
</dbReference>
<dbReference type="EC" id="4.2.1.17" evidence="5"/>